<dbReference type="GeneID" id="125179025"/>
<dbReference type="OrthoDB" id="10015491at2759"/>
<gene>
    <name evidence="4" type="primary">LOC125179025</name>
</gene>
<reference evidence="4" key="1">
    <citation type="submission" date="2025-08" db="UniProtKB">
        <authorList>
            <consortium name="RefSeq"/>
        </authorList>
    </citation>
    <scope>IDENTIFICATION</scope>
</reference>
<dbReference type="Gene3D" id="2.60.40.10">
    <property type="entry name" value="Immunoglobulins"/>
    <property type="match status" value="1"/>
</dbReference>
<dbReference type="PROSITE" id="PS50835">
    <property type="entry name" value="IG_LIKE"/>
    <property type="match status" value="1"/>
</dbReference>
<dbReference type="InterPro" id="IPR013783">
    <property type="entry name" value="Ig-like_fold"/>
</dbReference>
<dbReference type="InterPro" id="IPR013151">
    <property type="entry name" value="Immunoglobulin_dom"/>
</dbReference>
<dbReference type="RefSeq" id="XP_047740033.1">
    <property type="nucleotide sequence ID" value="XM_047884077.1"/>
</dbReference>
<evidence type="ECO:0000313" key="4">
    <source>
        <dbReference type="RefSeq" id="XP_047740033.1"/>
    </source>
</evidence>
<protein>
    <submittedName>
        <fullName evidence="4">Uncharacterized protein LOC125179025</fullName>
    </submittedName>
</protein>
<proteinExistence type="predicted"/>
<feature type="region of interest" description="Disordered" evidence="1">
    <location>
        <begin position="327"/>
        <end position="346"/>
    </location>
</feature>
<keyword evidence="3" id="KW-1185">Reference proteome</keyword>
<dbReference type="InterPro" id="IPR007110">
    <property type="entry name" value="Ig-like_dom"/>
</dbReference>
<dbReference type="FunFam" id="2.60.40.10:FF:000437">
    <property type="entry name" value="Beat-IIIc, isoform A"/>
    <property type="match status" value="1"/>
</dbReference>
<dbReference type="Pfam" id="PF00047">
    <property type="entry name" value="ig"/>
    <property type="match status" value="1"/>
</dbReference>
<dbReference type="KEGG" id="hazt:125179025"/>
<evidence type="ECO:0000259" key="2">
    <source>
        <dbReference type="PROSITE" id="PS50835"/>
    </source>
</evidence>
<organism evidence="3 4">
    <name type="scientific">Hyalella azteca</name>
    <name type="common">Amphipod</name>
    <dbReference type="NCBI Taxonomy" id="294128"/>
    <lineage>
        <taxon>Eukaryota</taxon>
        <taxon>Metazoa</taxon>
        <taxon>Ecdysozoa</taxon>
        <taxon>Arthropoda</taxon>
        <taxon>Crustacea</taxon>
        <taxon>Multicrustacea</taxon>
        <taxon>Malacostraca</taxon>
        <taxon>Eumalacostraca</taxon>
        <taxon>Peracarida</taxon>
        <taxon>Amphipoda</taxon>
        <taxon>Senticaudata</taxon>
        <taxon>Talitrida</taxon>
        <taxon>Talitroidea</taxon>
        <taxon>Hyalellidae</taxon>
        <taxon>Hyalella</taxon>
    </lineage>
</organism>
<dbReference type="AlphaFoldDB" id="A0A979FS90"/>
<feature type="non-terminal residue" evidence="4">
    <location>
        <position position="428"/>
    </location>
</feature>
<feature type="region of interest" description="Disordered" evidence="1">
    <location>
        <begin position="1"/>
        <end position="64"/>
    </location>
</feature>
<evidence type="ECO:0000313" key="3">
    <source>
        <dbReference type="Proteomes" id="UP000694843"/>
    </source>
</evidence>
<feature type="domain" description="Ig-like" evidence="2">
    <location>
        <begin position="157"/>
        <end position="270"/>
    </location>
</feature>
<dbReference type="PANTHER" id="PTHR21261:SF15">
    <property type="entry name" value="BEATEN PATH IIIA, ISOFORM D-RELATED"/>
    <property type="match status" value="1"/>
</dbReference>
<dbReference type="Proteomes" id="UP000694843">
    <property type="component" value="Unplaced"/>
</dbReference>
<dbReference type="CDD" id="cd00096">
    <property type="entry name" value="Ig"/>
    <property type="match status" value="1"/>
</dbReference>
<dbReference type="InterPro" id="IPR003599">
    <property type="entry name" value="Ig_sub"/>
</dbReference>
<dbReference type="SMART" id="SM00409">
    <property type="entry name" value="IG"/>
    <property type="match status" value="1"/>
</dbReference>
<dbReference type="InterPro" id="IPR036179">
    <property type="entry name" value="Ig-like_dom_sf"/>
</dbReference>
<dbReference type="PANTHER" id="PTHR21261">
    <property type="entry name" value="BEAT PROTEIN"/>
    <property type="match status" value="1"/>
</dbReference>
<name>A0A979FS90_HYAAZ</name>
<dbReference type="SUPFAM" id="SSF48726">
    <property type="entry name" value="Immunoglobulin"/>
    <property type="match status" value="1"/>
</dbReference>
<evidence type="ECO:0000256" key="1">
    <source>
        <dbReference type="SAM" id="MobiDB-lite"/>
    </source>
</evidence>
<accession>A0A979FS90</accession>
<sequence>MATTAMPPHSSHSYSLTHRPPRGVREDVASFLKRPPDHGTMGRQRPDGGGGAMSQQEAGGDSSRCGDSRVLLMDLVLVMKIIYCGLRRIVFQLNQRPWTRWASLMFERPVTPVLSRRPLPSCPSRCPGTADPVRCPGFPSCTLRFATAGALALLLCPAAAQGLHVGGLTVPRYLVVGQRATLACHVGLEGDSLYSVTWWKDGRQFYQYTPSKPRPVVAFTVPGISVNAGRSALTTVELEDVTLASSGHYRCEAVADGPSFATDHRTANMTVIDPGALTPQIVGVAPLYRVGETIRLYCSAPRAPHPHTLSWTSAGRVILDEHVTLFPSGEGKQPPKNGSLSLMGGRASSPVADTHLTRGADATPVLMLELTASLPLFPTGSLTLSCRCAVHEYQRHTSVTLHLDPLNYTPPHLLPTLQHTGSSSADVH</sequence>